<gene>
    <name evidence="1" type="ORF">GCM10007935_33320</name>
</gene>
<dbReference type="EMBL" id="BSPB01000037">
    <property type="protein sequence ID" value="GLS15895.1"/>
    <property type="molecule type" value="Genomic_DNA"/>
</dbReference>
<name>A0ABQ6CAV0_9BURK</name>
<keyword evidence="2" id="KW-1185">Reference proteome</keyword>
<dbReference type="Proteomes" id="UP001156903">
    <property type="component" value="Unassembled WGS sequence"/>
</dbReference>
<sequence length="78" mass="8392">MEFGQPAEGAGLKAYGLELAKPLSLNDKAECGEQTVSVFAVESSDVARFVGKTVVLKATPYCRVSRSGKYHLKDVSVR</sequence>
<accession>A0ABQ6CAV0</accession>
<evidence type="ECO:0000313" key="1">
    <source>
        <dbReference type="EMBL" id="GLS15895.1"/>
    </source>
</evidence>
<comment type="caution">
    <text evidence="1">The sequence shown here is derived from an EMBL/GenBank/DDBJ whole genome shotgun (WGS) entry which is preliminary data.</text>
</comment>
<proteinExistence type="predicted"/>
<reference evidence="2" key="1">
    <citation type="journal article" date="2019" name="Int. J. Syst. Evol. Microbiol.">
        <title>The Global Catalogue of Microorganisms (GCM) 10K type strain sequencing project: providing services to taxonomists for standard genome sequencing and annotation.</title>
        <authorList>
            <consortium name="The Broad Institute Genomics Platform"/>
            <consortium name="The Broad Institute Genome Sequencing Center for Infectious Disease"/>
            <person name="Wu L."/>
            <person name="Ma J."/>
        </authorList>
    </citation>
    <scope>NUCLEOTIDE SEQUENCE [LARGE SCALE GENOMIC DNA]</scope>
    <source>
        <strain evidence="2">NBRC 109341</strain>
    </source>
</reference>
<evidence type="ECO:0000313" key="2">
    <source>
        <dbReference type="Proteomes" id="UP001156903"/>
    </source>
</evidence>
<organism evidence="1 2">
    <name type="scientific">Hydrogenophaga electricum</name>
    <dbReference type="NCBI Taxonomy" id="1230953"/>
    <lineage>
        <taxon>Bacteria</taxon>
        <taxon>Pseudomonadati</taxon>
        <taxon>Pseudomonadota</taxon>
        <taxon>Betaproteobacteria</taxon>
        <taxon>Burkholderiales</taxon>
        <taxon>Comamonadaceae</taxon>
        <taxon>Hydrogenophaga</taxon>
    </lineage>
</organism>
<protein>
    <submittedName>
        <fullName evidence="1">Uncharacterized protein</fullName>
    </submittedName>
</protein>